<feature type="signal peptide" evidence="1">
    <location>
        <begin position="1"/>
        <end position="31"/>
    </location>
</feature>
<dbReference type="GeneID" id="63780213"/>
<feature type="chain" id="PRO_5012350102" evidence="1">
    <location>
        <begin position="32"/>
        <end position="146"/>
    </location>
</feature>
<dbReference type="RefSeq" id="XP_040715144.1">
    <property type="nucleotide sequence ID" value="XM_040864001.1"/>
</dbReference>
<dbReference type="EMBL" id="MCFJ01000008">
    <property type="protein sequence ID" value="ORY63487.1"/>
    <property type="molecule type" value="Genomic_DNA"/>
</dbReference>
<evidence type="ECO:0000313" key="2">
    <source>
        <dbReference type="EMBL" id="ORY63487.1"/>
    </source>
</evidence>
<accession>A0A1Y2DW60</accession>
<comment type="caution">
    <text evidence="2">The sequence shown here is derived from an EMBL/GenBank/DDBJ whole genome shotgun (WGS) entry which is preliminary data.</text>
</comment>
<evidence type="ECO:0000313" key="3">
    <source>
        <dbReference type="Proteomes" id="UP000193689"/>
    </source>
</evidence>
<dbReference type="Proteomes" id="UP000193689">
    <property type="component" value="Unassembled WGS sequence"/>
</dbReference>
<evidence type="ECO:0000256" key="1">
    <source>
        <dbReference type="SAM" id="SignalP"/>
    </source>
</evidence>
<name>A0A1Y2DW60_9PEZI</name>
<sequence length="146" mass="14865">MKVKHDKRPKRLRPSAMLALWMGLCARSAIAEPPEGRDPAPTTTTAATLTTSLPENADSTSTLLSASATTGAVITGSMATVVELAEGSSTVTVSDIITDTATSTTSKSSTAAPAGAPATTTLPRYVDPCPKCQTTKSGAGIPEVEM</sequence>
<gene>
    <name evidence="2" type="ORF">BCR38DRAFT_486222</name>
</gene>
<keyword evidence="1" id="KW-0732">Signal</keyword>
<keyword evidence="3" id="KW-1185">Reference proteome</keyword>
<proteinExistence type="predicted"/>
<protein>
    <submittedName>
        <fullName evidence="2">Uncharacterized protein</fullName>
    </submittedName>
</protein>
<reference evidence="2 3" key="1">
    <citation type="submission" date="2016-07" db="EMBL/GenBank/DDBJ databases">
        <title>Pervasive Adenine N6-methylation of Active Genes in Fungi.</title>
        <authorList>
            <consortium name="DOE Joint Genome Institute"/>
            <person name="Mondo S.J."/>
            <person name="Dannebaum R.O."/>
            <person name="Kuo R.C."/>
            <person name="Labutti K."/>
            <person name="Haridas S."/>
            <person name="Kuo A."/>
            <person name="Salamov A."/>
            <person name="Ahrendt S.R."/>
            <person name="Lipzen A."/>
            <person name="Sullivan W."/>
            <person name="Andreopoulos W.B."/>
            <person name="Clum A."/>
            <person name="Lindquist E."/>
            <person name="Daum C."/>
            <person name="Ramamoorthy G.K."/>
            <person name="Gryganskyi A."/>
            <person name="Culley D."/>
            <person name="Magnuson J.K."/>
            <person name="James T.Y."/>
            <person name="O'Malley M.A."/>
            <person name="Stajich J.E."/>
            <person name="Spatafora J.W."/>
            <person name="Visel A."/>
            <person name="Grigoriev I.V."/>
        </authorList>
    </citation>
    <scope>NUCLEOTIDE SEQUENCE [LARGE SCALE GENOMIC DNA]</scope>
    <source>
        <strain evidence="2 3">CBS 129021</strain>
    </source>
</reference>
<dbReference type="InParanoid" id="A0A1Y2DW60"/>
<dbReference type="AlphaFoldDB" id="A0A1Y2DW60"/>
<organism evidence="2 3">
    <name type="scientific">Pseudomassariella vexata</name>
    <dbReference type="NCBI Taxonomy" id="1141098"/>
    <lineage>
        <taxon>Eukaryota</taxon>
        <taxon>Fungi</taxon>
        <taxon>Dikarya</taxon>
        <taxon>Ascomycota</taxon>
        <taxon>Pezizomycotina</taxon>
        <taxon>Sordariomycetes</taxon>
        <taxon>Xylariomycetidae</taxon>
        <taxon>Amphisphaeriales</taxon>
        <taxon>Pseudomassariaceae</taxon>
        <taxon>Pseudomassariella</taxon>
    </lineage>
</organism>